<evidence type="ECO:0000256" key="2">
    <source>
        <dbReference type="ARBA" id="ARBA00022598"/>
    </source>
</evidence>
<dbReference type="AlphaFoldDB" id="S9ZHT7"/>
<comment type="caution">
    <text evidence="7">The sequence shown here is derived from an EMBL/GenBank/DDBJ whole genome shotgun (WGS) entry which is preliminary data.</text>
</comment>
<keyword evidence="2" id="KW-0436">Ligase</keyword>
<dbReference type="SUPFAM" id="SSF56801">
    <property type="entry name" value="Acetyl-CoA synthetase-like"/>
    <property type="match status" value="1"/>
</dbReference>
<dbReference type="OrthoDB" id="9766486at2"/>
<comment type="similarity">
    <text evidence="1">Belongs to the ATP-dependent AMP-binding enzyme family.</text>
</comment>
<dbReference type="InterPro" id="IPR020845">
    <property type="entry name" value="AMP-binding_CS"/>
</dbReference>
<dbReference type="Pfam" id="PF00501">
    <property type="entry name" value="AMP-binding"/>
    <property type="match status" value="1"/>
</dbReference>
<sequence length="662" mass="73012">MNLAEDKPLWTPSPARIASSNLTAFRVAAEQRWGLSLPDYEALYAWSVEQPEQFWVSVWEGAGTGGPVIGVRGERVLVDGDKMPGASWFPDARLNFAQNLLRSRDAHDALVFWGEDRVKNRMSHGELYRAVARFAAALREQGVVAGDRVAAYMPNMPETLVAMLAAASIGAIFTSASPDFGVQGVLDRFGQTEPKVLVACDGYYYAGKTVDVLQRLGEIVAQLPSLKRVVVVPYVHQAHELSAVPHARMLSDFVKPFAHIDDLEFAQLPFDHPLYIMYSSGTTGVPKCIVHGAGGALLQHLKEHRLHGDVKPGDRVYYFTTCGWMMWNWLVSGLAAGATLLLYDGSPFAADKHIVFDYADAEGMTHFGTSAKFIDACAKFGMRPRETHKLDRLRVMMSTGSPLVPEAFDYVYREIKTDLQLSSISGGTDIISCFVLGSPVLPVWRGEIQSRGLGMAVDVWDEDAQPVRGEKGELVCTKPFPVMPIGFWGDADGSKYHAAYFDRFPNVWCHGDFCEITAHGGLIIYGRSDATLNPGGVRIGTAEIYRQVEKLPEVVESLVIGQDWPPQNPNDVRVVLFVKLAEGLVLDDELVRRIRQVIRDNTTPRHVPAKVLQVADIPRTKSGKIVELAVRNVVHGRPVKNQEALANPEALAYFSDRSELAG</sequence>
<dbReference type="GO" id="GO:0005524">
    <property type="term" value="F:ATP binding"/>
    <property type="evidence" value="ECO:0007669"/>
    <property type="project" value="UniProtKB-KW"/>
</dbReference>
<dbReference type="eggNOG" id="COG0365">
    <property type="taxonomic scope" value="Bacteria"/>
</dbReference>
<dbReference type="STRING" id="1348657.M622_09530"/>
<evidence type="ECO:0000259" key="6">
    <source>
        <dbReference type="Pfam" id="PF16177"/>
    </source>
</evidence>
<name>S9ZHT7_9RHOO</name>
<evidence type="ECO:0000256" key="3">
    <source>
        <dbReference type="ARBA" id="ARBA00022741"/>
    </source>
</evidence>
<protein>
    <submittedName>
        <fullName evidence="7">Acetoacetyl-CoA synthetase</fullName>
    </submittedName>
</protein>
<dbReference type="InterPro" id="IPR032387">
    <property type="entry name" value="ACAS_N"/>
</dbReference>
<dbReference type="PANTHER" id="PTHR42921:SF1">
    <property type="entry name" value="ACETOACETYL-COA SYNTHETASE"/>
    <property type="match status" value="1"/>
</dbReference>
<evidence type="ECO:0000256" key="1">
    <source>
        <dbReference type="ARBA" id="ARBA00006432"/>
    </source>
</evidence>
<feature type="domain" description="Acetyl-coenzyme A synthetase N-terminal" evidence="6">
    <location>
        <begin position="40"/>
        <end position="99"/>
    </location>
</feature>
<accession>S9ZHT7</accession>
<dbReference type="CDD" id="cd05943">
    <property type="entry name" value="AACS"/>
    <property type="match status" value="1"/>
</dbReference>
<evidence type="ECO:0000313" key="7">
    <source>
        <dbReference type="EMBL" id="EPZ16965.1"/>
    </source>
</evidence>
<evidence type="ECO:0000259" key="5">
    <source>
        <dbReference type="Pfam" id="PF00501"/>
    </source>
</evidence>
<dbReference type="InterPro" id="IPR045851">
    <property type="entry name" value="AMP-bd_C_sf"/>
</dbReference>
<dbReference type="Gene3D" id="3.30.300.30">
    <property type="match status" value="1"/>
</dbReference>
<organism evidence="7 8">
    <name type="scientific">Thauera terpenica 58Eu</name>
    <dbReference type="NCBI Taxonomy" id="1348657"/>
    <lineage>
        <taxon>Bacteria</taxon>
        <taxon>Pseudomonadati</taxon>
        <taxon>Pseudomonadota</taxon>
        <taxon>Betaproteobacteria</taxon>
        <taxon>Rhodocyclales</taxon>
        <taxon>Zoogloeaceae</taxon>
        <taxon>Thauera</taxon>
    </lineage>
</organism>
<keyword evidence="8" id="KW-1185">Reference proteome</keyword>
<dbReference type="InterPro" id="IPR042099">
    <property type="entry name" value="ANL_N_sf"/>
</dbReference>
<reference evidence="7 8" key="1">
    <citation type="submission" date="2013-06" db="EMBL/GenBank/DDBJ databases">
        <title>Draft genome sequence of Thauera terpenica.</title>
        <authorList>
            <person name="Liu B."/>
            <person name="Frostegard A.H."/>
            <person name="Shapleigh J.P."/>
        </authorList>
    </citation>
    <scope>NUCLEOTIDE SEQUENCE [LARGE SCALE GENOMIC DNA]</scope>
    <source>
        <strain evidence="7 8">58Eu</strain>
    </source>
</reference>
<dbReference type="GO" id="GO:0006629">
    <property type="term" value="P:lipid metabolic process"/>
    <property type="evidence" value="ECO:0007669"/>
    <property type="project" value="InterPro"/>
</dbReference>
<dbReference type="PATRIC" id="fig|1348657.5.peg.437"/>
<dbReference type="Proteomes" id="UP000015455">
    <property type="component" value="Unassembled WGS sequence"/>
</dbReference>
<dbReference type="PROSITE" id="PS00455">
    <property type="entry name" value="AMP_BINDING"/>
    <property type="match status" value="1"/>
</dbReference>
<keyword evidence="3" id="KW-0547">Nucleotide-binding</keyword>
<evidence type="ECO:0000313" key="8">
    <source>
        <dbReference type="Proteomes" id="UP000015455"/>
    </source>
</evidence>
<dbReference type="NCBIfam" id="NF002937">
    <property type="entry name" value="PRK03584.1"/>
    <property type="match status" value="1"/>
</dbReference>
<gene>
    <name evidence="7" type="ORF">M622_09530</name>
</gene>
<dbReference type="InterPro" id="IPR005914">
    <property type="entry name" value="Acac_CoA_synth"/>
</dbReference>
<dbReference type="NCBIfam" id="TIGR01217">
    <property type="entry name" value="ac_ac_CoA_syn"/>
    <property type="match status" value="1"/>
</dbReference>
<dbReference type="Pfam" id="PF16177">
    <property type="entry name" value="ACAS_N"/>
    <property type="match status" value="1"/>
</dbReference>
<dbReference type="PANTHER" id="PTHR42921">
    <property type="entry name" value="ACETOACETYL-COA SYNTHETASE"/>
    <property type="match status" value="1"/>
</dbReference>
<dbReference type="GO" id="GO:0030729">
    <property type="term" value="F:acetoacetate-CoA ligase activity"/>
    <property type="evidence" value="ECO:0007669"/>
    <property type="project" value="InterPro"/>
</dbReference>
<evidence type="ECO:0000256" key="4">
    <source>
        <dbReference type="ARBA" id="ARBA00022840"/>
    </source>
</evidence>
<keyword evidence="4" id="KW-0067">ATP-binding</keyword>
<dbReference type="RefSeq" id="WP_021247891.1">
    <property type="nucleotide sequence ID" value="NZ_ATJV01000013.1"/>
</dbReference>
<dbReference type="Gene3D" id="3.40.50.12780">
    <property type="entry name" value="N-terminal domain of ligase-like"/>
    <property type="match status" value="1"/>
</dbReference>
<proteinExistence type="inferred from homology"/>
<dbReference type="InterPro" id="IPR000873">
    <property type="entry name" value="AMP-dep_synth/lig_dom"/>
</dbReference>
<feature type="domain" description="AMP-dependent synthetase/ligase" evidence="5">
    <location>
        <begin position="107"/>
        <end position="479"/>
    </location>
</feature>
<dbReference type="EMBL" id="ATJV01000013">
    <property type="protein sequence ID" value="EPZ16965.1"/>
    <property type="molecule type" value="Genomic_DNA"/>
</dbReference>